<dbReference type="PANTHER" id="PTHR13832">
    <property type="entry name" value="PROTEIN PHOSPHATASE 2C"/>
    <property type="match status" value="1"/>
</dbReference>
<dbReference type="InterPro" id="IPR001932">
    <property type="entry name" value="PPM-type_phosphatase-like_dom"/>
</dbReference>
<dbReference type="Pfam" id="PF00481">
    <property type="entry name" value="PP2C"/>
    <property type="match status" value="2"/>
</dbReference>
<name>A0ABR3AHD7_9AGAR</name>
<evidence type="ECO:0000256" key="6">
    <source>
        <dbReference type="SAM" id="MobiDB-lite"/>
    </source>
</evidence>
<dbReference type="CDD" id="cd00143">
    <property type="entry name" value="PP2Cc"/>
    <property type="match status" value="1"/>
</dbReference>
<dbReference type="PROSITE" id="PS01032">
    <property type="entry name" value="PPM_1"/>
    <property type="match status" value="1"/>
</dbReference>
<organism evidence="8 9">
    <name type="scientific">Marasmius tenuissimus</name>
    <dbReference type="NCBI Taxonomy" id="585030"/>
    <lineage>
        <taxon>Eukaryota</taxon>
        <taxon>Fungi</taxon>
        <taxon>Dikarya</taxon>
        <taxon>Basidiomycota</taxon>
        <taxon>Agaricomycotina</taxon>
        <taxon>Agaricomycetes</taxon>
        <taxon>Agaricomycetidae</taxon>
        <taxon>Agaricales</taxon>
        <taxon>Marasmiineae</taxon>
        <taxon>Marasmiaceae</taxon>
        <taxon>Marasmius</taxon>
    </lineage>
</organism>
<dbReference type="Proteomes" id="UP001437256">
    <property type="component" value="Unassembled WGS sequence"/>
</dbReference>
<dbReference type="SUPFAM" id="SSF81606">
    <property type="entry name" value="PP2C-like"/>
    <property type="match status" value="1"/>
</dbReference>
<keyword evidence="4 5" id="KW-0904">Protein phosphatase</keyword>
<reference evidence="8 9" key="1">
    <citation type="submission" date="2024-05" db="EMBL/GenBank/DDBJ databases">
        <title>A draft genome resource for the thread blight pathogen Marasmius tenuissimus strain MS-2.</title>
        <authorList>
            <person name="Yulfo-Soto G.E."/>
            <person name="Baruah I.K."/>
            <person name="Amoako-Attah I."/>
            <person name="Bukari Y."/>
            <person name="Meinhardt L.W."/>
            <person name="Bailey B.A."/>
            <person name="Cohen S.P."/>
        </authorList>
    </citation>
    <scope>NUCLEOTIDE SEQUENCE [LARGE SCALE GENOMIC DNA]</scope>
    <source>
        <strain evidence="8 9">MS-2</strain>
    </source>
</reference>
<evidence type="ECO:0000313" key="9">
    <source>
        <dbReference type="Proteomes" id="UP001437256"/>
    </source>
</evidence>
<keyword evidence="3 5" id="KW-0378">Hydrolase</keyword>
<evidence type="ECO:0000256" key="5">
    <source>
        <dbReference type="RuleBase" id="RU003465"/>
    </source>
</evidence>
<dbReference type="EMBL" id="JBBXMP010000001">
    <property type="protein sequence ID" value="KAL0072354.1"/>
    <property type="molecule type" value="Genomic_DNA"/>
</dbReference>
<protein>
    <recommendedName>
        <fullName evidence="7">PPM-type phosphatase domain-containing protein</fullName>
    </recommendedName>
</protein>
<proteinExistence type="inferred from homology"/>
<accession>A0ABR3AHD7</accession>
<keyword evidence="9" id="KW-1185">Reference proteome</keyword>
<feature type="compositionally biased region" description="Polar residues" evidence="6">
    <location>
        <begin position="13"/>
        <end position="22"/>
    </location>
</feature>
<feature type="domain" description="PPM-type phosphatase" evidence="7">
    <location>
        <begin position="45"/>
        <end position="343"/>
    </location>
</feature>
<dbReference type="InterPro" id="IPR000222">
    <property type="entry name" value="PP2C_BS"/>
</dbReference>
<dbReference type="SMART" id="SM00332">
    <property type="entry name" value="PP2Cc"/>
    <property type="match status" value="1"/>
</dbReference>
<sequence>MAFNDPSTPPADESQNAQSQPITVTSCSTTYGALNQLPSGTMSYRLGIHAAQGIRTTMEDTHAFIVDFNSVHGQGYFAVFDGHGNKRVSEWCGSNFHKVLLDTMQDSPRSSTNDIMKDAFRRADEKLEEISENDAAWCDSGSTAVVAFLRYEDADGSQASFETSTVKRTPDPFGSSNSAQGTGTLKEPSPKARRVLYCANAGDARAVLCRNGTATRLTQDHKATDEDEKARIRGAGGIVLRGRVMGALAVSRSLGDHIRYEKIKMKDYVIGEPFISRTELNEDDEFCIIACDGLWDVITDQQAIDMIRYQDDAQKASEILVNFALQNEYLYSRDNVTVMVVRFASAPKST</sequence>
<evidence type="ECO:0000256" key="3">
    <source>
        <dbReference type="ARBA" id="ARBA00022801"/>
    </source>
</evidence>
<evidence type="ECO:0000313" key="8">
    <source>
        <dbReference type="EMBL" id="KAL0072354.1"/>
    </source>
</evidence>
<gene>
    <name evidence="8" type="ORF">AAF712_000117</name>
</gene>
<dbReference type="PROSITE" id="PS51746">
    <property type="entry name" value="PPM_2"/>
    <property type="match status" value="1"/>
</dbReference>
<evidence type="ECO:0000256" key="4">
    <source>
        <dbReference type="ARBA" id="ARBA00022912"/>
    </source>
</evidence>
<dbReference type="PANTHER" id="PTHR13832:SF837">
    <property type="entry name" value="PROTEIN PHOSPHATASE 2C-LIKE DOMAIN-CONTAINING PROTEIN 1"/>
    <property type="match status" value="1"/>
</dbReference>
<dbReference type="InterPro" id="IPR036457">
    <property type="entry name" value="PPM-type-like_dom_sf"/>
</dbReference>
<evidence type="ECO:0000256" key="2">
    <source>
        <dbReference type="ARBA" id="ARBA00022723"/>
    </source>
</evidence>
<comment type="caution">
    <text evidence="8">The sequence shown here is derived from an EMBL/GenBank/DDBJ whole genome shotgun (WGS) entry which is preliminary data.</text>
</comment>
<feature type="region of interest" description="Disordered" evidence="6">
    <location>
        <begin position="1"/>
        <end position="22"/>
    </location>
</feature>
<evidence type="ECO:0000259" key="7">
    <source>
        <dbReference type="PROSITE" id="PS51746"/>
    </source>
</evidence>
<keyword evidence="2" id="KW-0479">Metal-binding</keyword>
<dbReference type="Gene3D" id="3.60.40.10">
    <property type="entry name" value="PPM-type phosphatase domain"/>
    <property type="match status" value="1"/>
</dbReference>
<dbReference type="InterPro" id="IPR015655">
    <property type="entry name" value="PP2C"/>
</dbReference>
<feature type="region of interest" description="Disordered" evidence="6">
    <location>
        <begin position="161"/>
        <end position="188"/>
    </location>
</feature>
<comment type="similarity">
    <text evidence="1 5">Belongs to the PP2C family.</text>
</comment>
<feature type="compositionally biased region" description="Polar residues" evidence="6">
    <location>
        <begin position="174"/>
        <end position="183"/>
    </location>
</feature>
<evidence type="ECO:0000256" key="1">
    <source>
        <dbReference type="ARBA" id="ARBA00006702"/>
    </source>
</evidence>